<evidence type="ECO:0000256" key="3">
    <source>
        <dbReference type="ARBA" id="ARBA00022679"/>
    </source>
</evidence>
<protein>
    <submittedName>
        <fullName evidence="7">Type I polyketide synthase</fullName>
        <ecNumber evidence="7">6.4.-.-</ecNumber>
    </submittedName>
</protein>
<evidence type="ECO:0000313" key="7">
    <source>
        <dbReference type="EMBL" id="MFG1710518.1"/>
    </source>
</evidence>
<dbReference type="CDD" id="cd08956">
    <property type="entry name" value="KR_3_FAS_SDR_x"/>
    <property type="match status" value="1"/>
</dbReference>
<dbReference type="InterPro" id="IPR057326">
    <property type="entry name" value="KR_dom"/>
</dbReference>
<dbReference type="InterPro" id="IPR049552">
    <property type="entry name" value="PKS_DH_N"/>
</dbReference>
<dbReference type="InterPro" id="IPR016035">
    <property type="entry name" value="Acyl_Trfase/lysoPLipase"/>
</dbReference>
<dbReference type="Gene3D" id="1.10.1200.10">
    <property type="entry name" value="ACP-like"/>
    <property type="match status" value="1"/>
</dbReference>
<dbReference type="PROSITE" id="PS52019">
    <property type="entry name" value="PKS_MFAS_DH"/>
    <property type="match status" value="1"/>
</dbReference>
<name>A0ABW7AU12_9ACTN</name>
<feature type="active site" description="Proton acceptor; for dehydratase activity" evidence="4">
    <location>
        <position position="201"/>
    </location>
</feature>
<feature type="region of interest" description="C-terminal hotdog fold" evidence="4">
    <location>
        <begin position="305"/>
        <end position="438"/>
    </location>
</feature>
<keyword evidence="1" id="KW-0596">Phosphopantetheine</keyword>
<feature type="domain" description="Carrier" evidence="5">
    <location>
        <begin position="855"/>
        <end position="930"/>
    </location>
</feature>
<dbReference type="InterPro" id="IPR055123">
    <property type="entry name" value="SpnB-like_Rossmann"/>
</dbReference>
<keyword evidence="8" id="KW-1185">Reference proteome</keyword>
<sequence length="1007" mass="104977">MRVLAAELETALAGVQPADSEVAFCSSVVGDLLDGAGLSGRYWVDNLCRPVLFEQTVQAAAAAVSRPVFIEVSPHPVLVGDVEDICRAVGLDAGVCGSLRRGEGGPHRMLASLAQAWVLGAPVAWPLVLATGPGPAGQPPTYAFQRNRYWLGDGLATGRPPGAGIDGSRHPLLSAVVSVADDRFVFTGRLSRRTAPWLADHAVAGGVLLPGATFAELALEAAAHAGCDRLDELIIETPLYLPDTGTVTIQVTLDPPDAERRRPVAVFARPADADGWQRHASGILAEDATAAAPYGWATAWPPPGATPVDIADGYERLAEQGYEYGPAFQGLRALWRIGEELYAEVVTPDGVDVAGFGIHPALLDAAFHPLVLSRDDEELRLPFAFSGVRLHTARAPALRVRLATTGQDAVVEAADPTGASVLSIDALRTRAAASRATTTLTPYGVDWVEASPSAAGAPDPVVIPCVSEQQDVTAAARELTARVLDAIAAQPDDVPLMFVTRPGDLAGAAVWGLVRSAQSEQPGRFTLAEVEDGYTDWGRLASADEPQIRVREGKLLVPRLARRKAVTEPSTDVSGTVLVTGGTGGLGALVARHLVERHGVGDLLLLSRRGPAAPGAQDLVAELEELGAHVTVTACDVSDREALAAALASVPALTGVVHAAGILDDALVADLTPARMASVLGPKADAAWHLHELTRDRPLSTFVLFSSLAGVLGNAGQGNYAAANACLDALATHRHELGLPAVSVAWGLWDTASDMTGGLSQADLARLARAGIAPLSAEQGLGLFDAALVSAEPVVVAARWNGAGLRTRAENGDLPPIMRGLVRAPRQTAAPATQAAAPATLADRMSALPRPAALRLVTETVQAHVAAVLAHGSTDNVEVDRPFNELGFDSLTAVELRNRLNTDTGLRLPATLVFDHPTVASLAEHLSNSLAPPESAPDDLLRSALARIDQVLERANGDAAAILDRLVPILQNALTKLGSAPATADGVMDKIDSASDEEIFALIDNEL</sequence>
<dbReference type="Gene3D" id="3.10.129.110">
    <property type="entry name" value="Polyketide synthase dehydratase"/>
    <property type="match status" value="1"/>
</dbReference>
<dbReference type="InterPro" id="IPR049551">
    <property type="entry name" value="PKS_DH_C"/>
</dbReference>
<dbReference type="Pfam" id="PF00698">
    <property type="entry name" value="Acyl_transf_1"/>
    <property type="match status" value="1"/>
</dbReference>
<dbReference type="InterPro" id="IPR042104">
    <property type="entry name" value="PKS_dehydratase_sf"/>
</dbReference>
<dbReference type="InterPro" id="IPR006162">
    <property type="entry name" value="Ppantetheine_attach_site"/>
</dbReference>
<dbReference type="EC" id="6.4.-.-" evidence="7"/>
<dbReference type="SUPFAM" id="SSF51735">
    <property type="entry name" value="NAD(P)-binding Rossmann-fold domains"/>
    <property type="match status" value="2"/>
</dbReference>
<dbReference type="PROSITE" id="PS50075">
    <property type="entry name" value="CARRIER"/>
    <property type="match status" value="1"/>
</dbReference>
<keyword evidence="3" id="KW-0808">Transferase</keyword>
<proteinExistence type="predicted"/>
<dbReference type="Gene3D" id="3.40.366.10">
    <property type="entry name" value="Malonyl-Coenzyme A Acyl Carrier Protein, domain 2"/>
    <property type="match status" value="1"/>
</dbReference>
<feature type="domain" description="PKS/mFAS DH" evidence="6">
    <location>
        <begin position="170"/>
        <end position="438"/>
    </location>
</feature>
<dbReference type="Pfam" id="PF21089">
    <property type="entry name" value="PKS_DH_N"/>
    <property type="match status" value="1"/>
</dbReference>
<dbReference type="InterPro" id="IPR020806">
    <property type="entry name" value="PKS_PP-bd"/>
</dbReference>
<evidence type="ECO:0000256" key="2">
    <source>
        <dbReference type="ARBA" id="ARBA00022553"/>
    </source>
</evidence>
<feature type="active site" description="Proton donor; for dehydratase activity" evidence="4">
    <location>
        <position position="364"/>
    </location>
</feature>
<reference evidence="7 8" key="1">
    <citation type="submission" date="2024-10" db="EMBL/GenBank/DDBJ databases">
        <authorList>
            <person name="Topkara A.R."/>
            <person name="Saygin H."/>
        </authorList>
    </citation>
    <scope>NUCLEOTIDE SEQUENCE [LARGE SCALE GENOMIC DNA]</scope>
    <source>
        <strain evidence="7 8">M3C6</strain>
    </source>
</reference>
<dbReference type="Pfam" id="PF22953">
    <property type="entry name" value="SpnB_Rossmann"/>
    <property type="match status" value="1"/>
</dbReference>
<dbReference type="RefSeq" id="WP_393176372.1">
    <property type="nucleotide sequence ID" value="NZ_JBICRM010000050.1"/>
</dbReference>
<comment type="caution">
    <text evidence="7">The sequence shown here is derived from an EMBL/GenBank/DDBJ whole genome shotgun (WGS) entry which is preliminary data.</text>
</comment>
<dbReference type="InterPro" id="IPR036736">
    <property type="entry name" value="ACP-like_sf"/>
</dbReference>
<dbReference type="PROSITE" id="PS00012">
    <property type="entry name" value="PHOSPHOPANTETHEINE"/>
    <property type="match status" value="1"/>
</dbReference>
<dbReference type="Proteomes" id="UP001603978">
    <property type="component" value="Unassembled WGS sequence"/>
</dbReference>
<dbReference type="InterPro" id="IPR036291">
    <property type="entry name" value="NAD(P)-bd_dom_sf"/>
</dbReference>
<feature type="region of interest" description="N-terminal hotdog fold" evidence="4">
    <location>
        <begin position="170"/>
        <end position="291"/>
    </location>
</feature>
<dbReference type="SUPFAM" id="SSF47336">
    <property type="entry name" value="ACP-like"/>
    <property type="match status" value="1"/>
</dbReference>
<dbReference type="SMART" id="SM00822">
    <property type="entry name" value="PKS_KR"/>
    <property type="match status" value="1"/>
</dbReference>
<dbReference type="GO" id="GO:0016874">
    <property type="term" value="F:ligase activity"/>
    <property type="evidence" value="ECO:0007669"/>
    <property type="project" value="UniProtKB-KW"/>
</dbReference>
<feature type="non-terminal residue" evidence="7">
    <location>
        <position position="1"/>
    </location>
</feature>
<evidence type="ECO:0000259" key="5">
    <source>
        <dbReference type="PROSITE" id="PS50075"/>
    </source>
</evidence>
<dbReference type="InterPro" id="IPR014043">
    <property type="entry name" value="Acyl_transferase_dom"/>
</dbReference>
<evidence type="ECO:0000256" key="4">
    <source>
        <dbReference type="PROSITE-ProRule" id="PRU01363"/>
    </source>
</evidence>
<dbReference type="InterPro" id="IPR050091">
    <property type="entry name" value="PKS_NRPS_Biosynth_Enz"/>
</dbReference>
<organism evidence="7 8">
    <name type="scientific">Nonomuraea marmarensis</name>
    <dbReference type="NCBI Taxonomy" id="3351344"/>
    <lineage>
        <taxon>Bacteria</taxon>
        <taxon>Bacillati</taxon>
        <taxon>Actinomycetota</taxon>
        <taxon>Actinomycetes</taxon>
        <taxon>Streptosporangiales</taxon>
        <taxon>Streptosporangiaceae</taxon>
        <taxon>Nonomuraea</taxon>
    </lineage>
</organism>
<dbReference type="SMART" id="SM00823">
    <property type="entry name" value="PKS_PP"/>
    <property type="match status" value="1"/>
</dbReference>
<keyword evidence="7" id="KW-0436">Ligase</keyword>
<dbReference type="Pfam" id="PF08659">
    <property type="entry name" value="KR"/>
    <property type="match status" value="1"/>
</dbReference>
<dbReference type="InterPro" id="IPR013968">
    <property type="entry name" value="PKS_KR"/>
</dbReference>
<dbReference type="InterPro" id="IPR049900">
    <property type="entry name" value="PKS_mFAS_DH"/>
</dbReference>
<dbReference type="InterPro" id="IPR020807">
    <property type="entry name" value="PKS_DH"/>
</dbReference>
<keyword evidence="2" id="KW-0597">Phosphoprotein</keyword>
<dbReference type="SMART" id="SM00826">
    <property type="entry name" value="PKS_DH"/>
    <property type="match status" value="1"/>
</dbReference>
<dbReference type="SUPFAM" id="SSF52151">
    <property type="entry name" value="FabD/lysophospholipase-like"/>
    <property type="match status" value="1"/>
</dbReference>
<gene>
    <name evidence="7" type="ORF">ACFLIM_45865</name>
</gene>
<dbReference type="Gene3D" id="3.40.50.720">
    <property type="entry name" value="NAD(P)-binding Rossmann-like Domain"/>
    <property type="match status" value="1"/>
</dbReference>
<evidence type="ECO:0000259" key="6">
    <source>
        <dbReference type="PROSITE" id="PS52019"/>
    </source>
</evidence>
<evidence type="ECO:0000256" key="1">
    <source>
        <dbReference type="ARBA" id="ARBA00022450"/>
    </source>
</evidence>
<dbReference type="PANTHER" id="PTHR43775:SF51">
    <property type="entry name" value="INACTIVE PHENOLPHTHIOCEROL SYNTHESIS POLYKETIDE SYNTHASE TYPE I PKS1-RELATED"/>
    <property type="match status" value="1"/>
</dbReference>
<dbReference type="EMBL" id="JBICRM010000050">
    <property type="protein sequence ID" value="MFG1710518.1"/>
    <property type="molecule type" value="Genomic_DNA"/>
</dbReference>
<dbReference type="PANTHER" id="PTHR43775">
    <property type="entry name" value="FATTY ACID SYNTHASE"/>
    <property type="match status" value="1"/>
</dbReference>
<dbReference type="InterPro" id="IPR009081">
    <property type="entry name" value="PP-bd_ACP"/>
</dbReference>
<dbReference type="SMART" id="SM01294">
    <property type="entry name" value="PKS_PP_betabranch"/>
    <property type="match status" value="1"/>
</dbReference>
<evidence type="ECO:0000313" key="8">
    <source>
        <dbReference type="Proteomes" id="UP001603978"/>
    </source>
</evidence>
<dbReference type="InterPro" id="IPR001227">
    <property type="entry name" value="Ac_transferase_dom_sf"/>
</dbReference>
<dbReference type="Pfam" id="PF14765">
    <property type="entry name" value="PS-DH"/>
    <property type="match status" value="1"/>
</dbReference>
<accession>A0ABW7AU12</accession>
<dbReference type="Pfam" id="PF00550">
    <property type="entry name" value="PP-binding"/>
    <property type="match status" value="1"/>
</dbReference>
<dbReference type="Gene3D" id="3.30.70.3290">
    <property type="match status" value="1"/>
</dbReference>